<evidence type="ECO:0000256" key="12">
    <source>
        <dbReference type="ARBA" id="ARBA00029922"/>
    </source>
</evidence>
<keyword evidence="10" id="KW-0503">Monooxygenase</keyword>
<evidence type="ECO:0000256" key="8">
    <source>
        <dbReference type="ARBA" id="ARBA00023002"/>
    </source>
</evidence>
<dbReference type="InterPro" id="IPR019774">
    <property type="entry name" value="Aromatic-AA_hydroxylase_C"/>
</dbReference>
<keyword evidence="11" id="KW-0585">Phenylalanine catabolism</keyword>
<comment type="similarity">
    <text evidence="4">Belongs to the biopterin-dependent aromatic amino acid hydroxylase family.</text>
</comment>
<dbReference type="InterPro" id="IPR018301">
    <property type="entry name" value="ArAA_hydroxylase_Fe/CU_BS"/>
</dbReference>
<dbReference type="NCBIfam" id="TIGR01267">
    <property type="entry name" value="Phe4hydrox_mono"/>
    <property type="match status" value="1"/>
</dbReference>
<evidence type="ECO:0000256" key="4">
    <source>
        <dbReference type="ARBA" id="ARBA00009712"/>
    </source>
</evidence>
<feature type="domain" description="Biopterin-dependent aromatic amino acid hydroxylase family profile" evidence="13">
    <location>
        <begin position="1"/>
        <end position="264"/>
    </location>
</feature>
<sequence length="264" mass="29900">MKSSKYTARKPDEQGFIHYPDEEHETWSILYNRQIKILPNRACDEFISGLELLGLSPDTIPQLSEVSEVLEKATGWGVARVPALISFDRFFQLLADKQFPVATFIRARDELDYLEEPDIFHEIFGHCPLLTNPAFASLTQTFGKVGLGASKEERVYLARLYWFTVEFGLLETSRGKRIYGGGILSSYKETLSCLGSKPTHQPFGVNRALRTPYRIDIVQPVYFVINALADLQVLGESDLLSLVREAMKQPMYDPLFPQPDSSSL</sequence>
<keyword evidence="9" id="KW-0408">Iron</keyword>
<comment type="cofactor">
    <cofactor evidence="2">
        <name>Fe(2+)</name>
        <dbReference type="ChEBI" id="CHEBI:29033"/>
    </cofactor>
</comment>
<dbReference type="InterPro" id="IPR036329">
    <property type="entry name" value="Aro-AA_hydroxylase_C_sf"/>
</dbReference>
<dbReference type="InterPro" id="IPR036951">
    <property type="entry name" value="ArAA_hydroxylase_sf"/>
</dbReference>
<accession>A0ABT3MVF9</accession>
<evidence type="ECO:0000256" key="7">
    <source>
        <dbReference type="ARBA" id="ARBA00022723"/>
    </source>
</evidence>
<dbReference type="SUPFAM" id="SSF56534">
    <property type="entry name" value="Aromatic aminoacid monoxygenases, catalytic and oligomerization domains"/>
    <property type="match status" value="1"/>
</dbReference>
<dbReference type="RefSeq" id="WP_262567934.1">
    <property type="nucleotide sequence ID" value="NZ_JAPFCC010000001.1"/>
</dbReference>
<organism evidence="14 15">
    <name type="scientific">Endozoicomonas gorgoniicola</name>
    <dbReference type="NCBI Taxonomy" id="1234144"/>
    <lineage>
        <taxon>Bacteria</taxon>
        <taxon>Pseudomonadati</taxon>
        <taxon>Pseudomonadota</taxon>
        <taxon>Gammaproteobacteria</taxon>
        <taxon>Oceanospirillales</taxon>
        <taxon>Endozoicomonadaceae</taxon>
        <taxon>Endozoicomonas</taxon>
    </lineage>
</organism>
<dbReference type="PANTHER" id="PTHR11473">
    <property type="entry name" value="AROMATIC AMINO ACID HYDROXYLASE"/>
    <property type="match status" value="1"/>
</dbReference>
<evidence type="ECO:0000313" key="14">
    <source>
        <dbReference type="EMBL" id="MCW7553063.1"/>
    </source>
</evidence>
<name>A0ABT3MVF9_9GAMM</name>
<keyword evidence="7" id="KW-0479">Metal-binding</keyword>
<evidence type="ECO:0000256" key="11">
    <source>
        <dbReference type="ARBA" id="ARBA00023232"/>
    </source>
</evidence>
<protein>
    <recommendedName>
        <fullName evidence="6">Phenylalanine-4-hydroxylase</fullName>
        <ecNumber evidence="5">1.14.16.1</ecNumber>
    </recommendedName>
    <alternativeName>
        <fullName evidence="12">Phe-4-monooxygenase</fullName>
    </alternativeName>
</protein>
<dbReference type="PROSITE" id="PS00367">
    <property type="entry name" value="BH4_AAA_HYDROXYL_1"/>
    <property type="match status" value="1"/>
</dbReference>
<reference evidence="14 15" key="1">
    <citation type="submission" date="2022-10" db="EMBL/GenBank/DDBJ databases">
        <title>High-quality genome sequences of two octocoral-associated bacteria, Endozoicomonas euniceicola EF212 and Endozoicomonas gorgoniicola PS125.</title>
        <authorList>
            <person name="Chiou Y.-J."/>
            <person name="Chen Y.-H."/>
        </authorList>
    </citation>
    <scope>NUCLEOTIDE SEQUENCE [LARGE SCALE GENOMIC DNA]</scope>
    <source>
        <strain evidence="14 15">PS125</strain>
    </source>
</reference>
<dbReference type="PROSITE" id="PS51410">
    <property type="entry name" value="BH4_AAA_HYDROXYL_2"/>
    <property type="match status" value="1"/>
</dbReference>
<dbReference type="CDD" id="cd03348">
    <property type="entry name" value="pro_PheOH"/>
    <property type="match status" value="1"/>
</dbReference>
<dbReference type="Gene3D" id="1.10.800.10">
    <property type="entry name" value="Aromatic amino acid hydroxylase"/>
    <property type="match status" value="1"/>
</dbReference>
<dbReference type="GO" id="GO:0004505">
    <property type="term" value="F:phenylalanine 4-monooxygenase activity"/>
    <property type="evidence" value="ECO:0007669"/>
    <property type="project" value="UniProtKB-EC"/>
</dbReference>
<dbReference type="EMBL" id="JAPFCC010000001">
    <property type="protein sequence ID" value="MCW7553063.1"/>
    <property type="molecule type" value="Genomic_DNA"/>
</dbReference>
<evidence type="ECO:0000259" key="13">
    <source>
        <dbReference type="PROSITE" id="PS51410"/>
    </source>
</evidence>
<dbReference type="InterPro" id="IPR001273">
    <property type="entry name" value="ArAA_hydroxylase"/>
</dbReference>
<comment type="pathway">
    <text evidence="3">Amino-acid degradation; L-phenylalanine degradation; acetoacetate and fumarate from L-phenylalanine: step 1/6.</text>
</comment>
<comment type="catalytic activity">
    <reaction evidence="1">
        <text>(6R)-L-erythro-5,6,7,8-tetrahydrobiopterin + L-phenylalanine + O2 = (4aS,6R)-4a-hydroxy-L-erythro-5,6,7,8-tetrahydrobiopterin + L-tyrosine</text>
        <dbReference type="Rhea" id="RHEA:20273"/>
        <dbReference type="ChEBI" id="CHEBI:15379"/>
        <dbReference type="ChEBI" id="CHEBI:15642"/>
        <dbReference type="ChEBI" id="CHEBI:58095"/>
        <dbReference type="ChEBI" id="CHEBI:58315"/>
        <dbReference type="ChEBI" id="CHEBI:59560"/>
        <dbReference type="EC" id="1.14.16.1"/>
    </reaction>
</comment>
<evidence type="ECO:0000256" key="1">
    <source>
        <dbReference type="ARBA" id="ARBA00001060"/>
    </source>
</evidence>
<evidence type="ECO:0000256" key="2">
    <source>
        <dbReference type="ARBA" id="ARBA00001954"/>
    </source>
</evidence>
<dbReference type="Pfam" id="PF00351">
    <property type="entry name" value="Biopterin_H"/>
    <property type="match status" value="1"/>
</dbReference>
<evidence type="ECO:0000256" key="5">
    <source>
        <dbReference type="ARBA" id="ARBA00011995"/>
    </source>
</evidence>
<gene>
    <name evidence="14" type="primary">phhA</name>
    <name evidence="14" type="ORF">NX722_10520</name>
</gene>
<keyword evidence="15" id="KW-1185">Reference proteome</keyword>
<proteinExistence type="inferred from homology"/>
<dbReference type="NCBIfam" id="NF008877">
    <property type="entry name" value="PRK11913.1-2"/>
    <property type="match status" value="1"/>
</dbReference>
<evidence type="ECO:0000256" key="9">
    <source>
        <dbReference type="ARBA" id="ARBA00023004"/>
    </source>
</evidence>
<dbReference type="PRINTS" id="PR00372">
    <property type="entry name" value="FYWHYDRXLASE"/>
</dbReference>
<dbReference type="Proteomes" id="UP001209854">
    <property type="component" value="Unassembled WGS sequence"/>
</dbReference>
<dbReference type="EC" id="1.14.16.1" evidence="5"/>
<evidence type="ECO:0000256" key="10">
    <source>
        <dbReference type="ARBA" id="ARBA00023033"/>
    </source>
</evidence>
<keyword evidence="8 14" id="KW-0560">Oxidoreductase</keyword>
<evidence type="ECO:0000256" key="6">
    <source>
        <dbReference type="ARBA" id="ARBA00020276"/>
    </source>
</evidence>
<comment type="caution">
    <text evidence="14">The sequence shown here is derived from an EMBL/GenBank/DDBJ whole genome shotgun (WGS) entry which is preliminary data.</text>
</comment>
<evidence type="ECO:0000256" key="3">
    <source>
        <dbReference type="ARBA" id="ARBA00005088"/>
    </source>
</evidence>
<dbReference type="PANTHER" id="PTHR11473:SF24">
    <property type="entry name" value="PHENYLALANINE-4-HYDROXYLASE"/>
    <property type="match status" value="1"/>
</dbReference>
<dbReference type="InterPro" id="IPR005960">
    <property type="entry name" value="Phe-4-hydroxylase_mono"/>
</dbReference>
<evidence type="ECO:0000313" key="15">
    <source>
        <dbReference type="Proteomes" id="UP001209854"/>
    </source>
</evidence>